<dbReference type="PANTHER" id="PTHR11941:SF54">
    <property type="entry name" value="ENOYL-COA HYDRATASE, MITOCHONDRIAL"/>
    <property type="match status" value="1"/>
</dbReference>
<gene>
    <name evidence="3" type="ORF">ACFQKD_03600</name>
</gene>
<dbReference type="Gene3D" id="3.90.226.10">
    <property type="entry name" value="2-enoyl-CoA Hydratase, Chain A, domain 1"/>
    <property type="match status" value="1"/>
</dbReference>
<evidence type="ECO:0000256" key="2">
    <source>
        <dbReference type="ARBA" id="ARBA00023239"/>
    </source>
</evidence>
<evidence type="ECO:0000256" key="1">
    <source>
        <dbReference type="ARBA" id="ARBA00005254"/>
    </source>
</evidence>
<dbReference type="InterPro" id="IPR029045">
    <property type="entry name" value="ClpP/crotonase-like_dom_sf"/>
</dbReference>
<comment type="caution">
    <text evidence="3">The sequence shown here is derived from an EMBL/GenBank/DDBJ whole genome shotgun (WGS) entry which is preliminary data.</text>
</comment>
<evidence type="ECO:0000313" key="3">
    <source>
        <dbReference type="EMBL" id="MFC7096380.1"/>
    </source>
</evidence>
<name>A0ABD5WS01_9EURY</name>
<dbReference type="FunFam" id="3.90.226.10:FF:000009">
    <property type="entry name" value="Carnitinyl-CoA dehydratase"/>
    <property type="match status" value="1"/>
</dbReference>
<comment type="similarity">
    <text evidence="1">Belongs to the enoyl-CoA hydratase/isomerase family.</text>
</comment>
<dbReference type="Gene3D" id="1.10.12.10">
    <property type="entry name" value="Lyase 2-enoyl-coa Hydratase, Chain A, domain 2"/>
    <property type="match status" value="1"/>
</dbReference>
<dbReference type="Proteomes" id="UP001596388">
    <property type="component" value="Unassembled WGS sequence"/>
</dbReference>
<proteinExistence type="inferred from homology"/>
<dbReference type="InterPro" id="IPR001753">
    <property type="entry name" value="Enoyl-CoA_hydra/iso"/>
</dbReference>
<accession>A0ABD5WS01</accession>
<keyword evidence="2" id="KW-0456">Lyase</keyword>
<dbReference type="SUPFAM" id="SSF52096">
    <property type="entry name" value="ClpP/crotonase"/>
    <property type="match status" value="1"/>
</dbReference>
<dbReference type="PANTHER" id="PTHR11941">
    <property type="entry name" value="ENOYL-COA HYDRATASE-RELATED"/>
    <property type="match status" value="1"/>
</dbReference>
<dbReference type="FunFam" id="1.10.12.10:FF:000001">
    <property type="entry name" value="Probable enoyl-CoA hydratase, mitochondrial"/>
    <property type="match status" value="1"/>
</dbReference>
<dbReference type="RefSeq" id="WP_276239148.1">
    <property type="nucleotide sequence ID" value="NZ_CP119989.1"/>
</dbReference>
<dbReference type="GO" id="GO:0016836">
    <property type="term" value="F:hydro-lyase activity"/>
    <property type="evidence" value="ECO:0007669"/>
    <property type="project" value="UniProtKB-ARBA"/>
</dbReference>
<dbReference type="CDD" id="cd06558">
    <property type="entry name" value="crotonase-like"/>
    <property type="match status" value="1"/>
</dbReference>
<dbReference type="InterPro" id="IPR014748">
    <property type="entry name" value="Enoyl-CoA_hydra_C"/>
</dbReference>
<dbReference type="EMBL" id="JBHTAG010000002">
    <property type="protein sequence ID" value="MFC7096380.1"/>
    <property type="molecule type" value="Genomic_DNA"/>
</dbReference>
<organism evidence="3 4">
    <name type="scientific">Halobaculum marinum</name>
    <dbReference type="NCBI Taxonomy" id="3031996"/>
    <lineage>
        <taxon>Archaea</taxon>
        <taxon>Methanobacteriati</taxon>
        <taxon>Methanobacteriota</taxon>
        <taxon>Stenosarchaea group</taxon>
        <taxon>Halobacteria</taxon>
        <taxon>Halobacteriales</taxon>
        <taxon>Haloferacaceae</taxon>
        <taxon>Halobaculum</taxon>
    </lineage>
</organism>
<evidence type="ECO:0000313" key="4">
    <source>
        <dbReference type="Proteomes" id="UP001596388"/>
    </source>
</evidence>
<sequence length="278" mass="29904">MSDPDGATDPTAVATELEYVDCTVGDRVAGVATVTLNRPEARNALNAQVREELTAVLDAIEQPDSGVRVVVLTGADEAKAFVAGADVGELRERDMVEQRRASERPRVYERVADLRQPVIARLNGHALGGGCELAQACDVRIAHERAKLGQPEINLGIIPGGGGTQRLVRLVGEGQAMKLILSGELVDADEAADIGLVDEVYGDEQFDDRVYELAAAMADKSPVALEYAKTAVQAASRMGLDEGIDYESELFVGLFATDDKNEGMDAFFEDRDPEWEGR</sequence>
<keyword evidence="4" id="KW-1185">Reference proteome</keyword>
<dbReference type="GeneID" id="79269733"/>
<protein>
    <submittedName>
        <fullName evidence="3">Enoyl-CoA hydratase/isomerase family protein</fullName>
    </submittedName>
</protein>
<reference evidence="3 4" key="1">
    <citation type="journal article" date="2019" name="Int. J. Syst. Evol. Microbiol.">
        <title>The Global Catalogue of Microorganisms (GCM) 10K type strain sequencing project: providing services to taxonomists for standard genome sequencing and annotation.</title>
        <authorList>
            <consortium name="The Broad Institute Genomics Platform"/>
            <consortium name="The Broad Institute Genome Sequencing Center for Infectious Disease"/>
            <person name="Wu L."/>
            <person name="Ma J."/>
        </authorList>
    </citation>
    <scope>NUCLEOTIDE SEQUENCE [LARGE SCALE GENOMIC DNA]</scope>
    <source>
        <strain evidence="3 4">DT55</strain>
    </source>
</reference>
<dbReference type="Pfam" id="PF00378">
    <property type="entry name" value="ECH_1"/>
    <property type="match status" value="1"/>
</dbReference>
<dbReference type="AlphaFoldDB" id="A0ABD5WS01"/>